<accession>F8MMN7</accession>
<feature type="compositionally biased region" description="Basic and acidic residues" evidence="2">
    <location>
        <begin position="180"/>
        <end position="194"/>
    </location>
</feature>
<proteinExistence type="predicted"/>
<feature type="region of interest" description="Disordered" evidence="2">
    <location>
        <begin position="403"/>
        <end position="445"/>
    </location>
</feature>
<evidence type="ECO:0000313" key="4">
    <source>
        <dbReference type="Proteomes" id="UP000008065"/>
    </source>
</evidence>
<name>F8MMN7_NEUT8</name>
<sequence length="758" mass="85055">MEYYPQGTTVSEWPLIEEDEDKGGFFVVQPQHDPHSPHLASSPVSYQPLSYFDSSGQQNVFTGYHQHETPSSTILSGVDANHPAAFAIPTTQKTTRKHSDRSGKASSFPEHKGTTQVSSSGSHPRSPSNYPYNETTVASVGEGRSTGALISFFQDIFSPQPSRQRQHQVESTSAGSSTKNEARHRESSSGEKTHRSMGSTRRPDKKRHSRSTKSPERSTEKAPDTKKLQSNSFEPSLGKKDAKELQQPTPAAQPERFNNLGSSFAHTEEGQRSSVFIDDRAIVQEPEGYYRPKTRDKGQKDQQQLDPYQSVRTSREREDITTKYYRQKQKTAELEQEVANLEDENDTLRDLLSKEAASKNLMSGTGTGKCHLQDSDIYQQWRQLAWWIRQCVHVANNASKQNYTEGTTDRSRQVDDHKEKSSPKKRSSRSKSKSRRETAEKESHSGNMEALIAITPYYDAFLDTDKQRIVLAEAAIWKTLLEKGIFTTRSTISRMEWAGRYAHSVRPMLADCFERCRTSREFHSWRCHTATFLASLTSADDLLVQVNPVVEILKSKFKLLFDIESAVVNHDLKNIVLNALKLDKQLCQQQALWYCDDPSEDAWASPTQCESGDELSSAALKLRSREVWFEDRLMVVTGAKKKKLGKSATVTLIICPALIKAGNSYGEDYDVRQVQAKCEVVISRNAPKLATSAPRSKPTSPSSSKVTLSPSAAPTSETQSRSKSWPVRDNGYNHEQNASTRVEFDMSGNSSEGSDDRE</sequence>
<dbReference type="AlphaFoldDB" id="F8MMN7"/>
<feature type="region of interest" description="Disordered" evidence="2">
    <location>
        <begin position="86"/>
        <end position="139"/>
    </location>
</feature>
<feature type="compositionally biased region" description="Low complexity" evidence="2">
    <location>
        <begin position="118"/>
        <end position="128"/>
    </location>
</feature>
<feature type="compositionally biased region" description="Polar residues" evidence="2">
    <location>
        <begin position="301"/>
        <end position="312"/>
    </location>
</feature>
<evidence type="ECO:0000313" key="3">
    <source>
        <dbReference type="EMBL" id="EGO57911.1"/>
    </source>
</evidence>
<dbReference type="Proteomes" id="UP000008065">
    <property type="component" value="Unassembled WGS sequence"/>
</dbReference>
<dbReference type="HOGENOM" id="CLU_367642_0_0_1"/>
<feature type="compositionally biased region" description="Low complexity" evidence="2">
    <location>
        <begin position="690"/>
        <end position="713"/>
    </location>
</feature>
<keyword evidence="4" id="KW-1185">Reference proteome</keyword>
<evidence type="ECO:0000256" key="2">
    <source>
        <dbReference type="SAM" id="MobiDB-lite"/>
    </source>
</evidence>
<dbReference type="GeneID" id="20826699"/>
<feature type="region of interest" description="Disordered" evidence="2">
    <location>
        <begin position="152"/>
        <end position="318"/>
    </location>
</feature>
<feature type="compositionally biased region" description="Polar residues" evidence="2">
    <location>
        <begin position="129"/>
        <end position="138"/>
    </location>
</feature>
<dbReference type="EMBL" id="GL891304">
    <property type="protein sequence ID" value="EGO57911.1"/>
    <property type="molecule type" value="Genomic_DNA"/>
</dbReference>
<feature type="compositionally biased region" description="Basic and acidic residues" evidence="2">
    <location>
        <begin position="266"/>
        <end position="300"/>
    </location>
</feature>
<feature type="compositionally biased region" description="Polar residues" evidence="2">
    <location>
        <begin position="714"/>
        <end position="723"/>
    </location>
</feature>
<feature type="compositionally biased region" description="Basic and acidic residues" evidence="2">
    <location>
        <begin position="407"/>
        <end position="422"/>
    </location>
</feature>
<feature type="compositionally biased region" description="Basic and acidic residues" evidence="2">
    <location>
        <begin position="435"/>
        <end position="444"/>
    </location>
</feature>
<evidence type="ECO:0000256" key="1">
    <source>
        <dbReference type="SAM" id="Coils"/>
    </source>
</evidence>
<gene>
    <name evidence="3" type="ORF">NEUTE1DRAFT_146409</name>
</gene>
<feature type="compositionally biased region" description="Polar residues" evidence="2">
    <location>
        <begin position="157"/>
        <end position="179"/>
    </location>
</feature>
<dbReference type="KEGG" id="nte:NEUTE1DRAFT146409"/>
<feature type="coiled-coil region" evidence="1">
    <location>
        <begin position="324"/>
        <end position="358"/>
    </location>
</feature>
<feature type="compositionally biased region" description="Basic and acidic residues" evidence="2">
    <location>
        <begin position="213"/>
        <end position="227"/>
    </location>
</feature>
<reference evidence="4" key="1">
    <citation type="journal article" date="2011" name="Genetics">
        <title>Massive changes in genome architecture accompany the transition to self-fertility in the filamentous fungus Neurospora tetrasperma.</title>
        <authorList>
            <person name="Ellison C.E."/>
            <person name="Stajich J.E."/>
            <person name="Jacobson D.J."/>
            <person name="Natvig D.O."/>
            <person name="Lapidus A."/>
            <person name="Foster B."/>
            <person name="Aerts A."/>
            <person name="Riley R."/>
            <person name="Lindquist E.A."/>
            <person name="Grigoriev I.V."/>
            <person name="Taylor J.W."/>
        </authorList>
    </citation>
    <scope>NUCLEOTIDE SEQUENCE [LARGE SCALE GENOMIC DNA]</scope>
    <source>
        <strain evidence="4">FGSC 2508 / P0657</strain>
    </source>
</reference>
<feature type="compositionally biased region" description="Basic residues" evidence="2">
    <location>
        <begin position="423"/>
        <end position="434"/>
    </location>
</feature>
<protein>
    <submittedName>
        <fullName evidence="3">Uncharacterized protein</fullName>
    </submittedName>
</protein>
<keyword evidence="1" id="KW-0175">Coiled coil</keyword>
<organism evidence="3 4">
    <name type="scientific">Neurospora tetrasperma (strain FGSC 2508 / ATCC MYA-4615 / P0657)</name>
    <dbReference type="NCBI Taxonomy" id="510951"/>
    <lineage>
        <taxon>Eukaryota</taxon>
        <taxon>Fungi</taxon>
        <taxon>Dikarya</taxon>
        <taxon>Ascomycota</taxon>
        <taxon>Pezizomycotina</taxon>
        <taxon>Sordariomycetes</taxon>
        <taxon>Sordariomycetidae</taxon>
        <taxon>Sordariales</taxon>
        <taxon>Sordariaceae</taxon>
        <taxon>Neurospora</taxon>
    </lineage>
</organism>
<dbReference type="OrthoDB" id="5213630at2759"/>
<dbReference type="VEuPathDB" id="FungiDB:NEUTE1DRAFT_146409"/>
<dbReference type="RefSeq" id="XP_009850990.1">
    <property type="nucleotide sequence ID" value="XM_009852688.1"/>
</dbReference>
<feature type="region of interest" description="Disordered" evidence="2">
    <location>
        <begin position="689"/>
        <end position="758"/>
    </location>
</feature>